<proteinExistence type="predicted"/>
<comment type="caution">
    <text evidence="2">The sequence shown here is derived from an EMBL/GenBank/DDBJ whole genome shotgun (WGS) entry which is preliminary data.</text>
</comment>
<sequence>MKIVGFIFSFLFFIAAGAAIISYAAGYKIDLVSRQIKQTGMIEVQTKTKDSAIYLNGELRGAESVVIRDLSPGQYDVLVSKEGYHDWSKKVELQAGRVEILNDVVLFLKEPIIEEFVSDINSDSLFKLADTDGLALNGSEIIQNNLFVTRLNTEIFGVCWYPNRKYIAFTTQKKLNVIEIDGSNQVEILEKDSDSPVVFVNSGMSMIFKSGDKFYRSVIR</sequence>
<evidence type="ECO:0000259" key="1">
    <source>
        <dbReference type="Pfam" id="PF08308"/>
    </source>
</evidence>
<dbReference type="InterPro" id="IPR013229">
    <property type="entry name" value="PEGA"/>
</dbReference>
<protein>
    <submittedName>
        <fullName evidence="2">PEGA domain protein</fullName>
    </submittedName>
</protein>
<dbReference type="EMBL" id="MWBO01000008">
    <property type="protein sequence ID" value="OQA53191.1"/>
    <property type="molecule type" value="Genomic_DNA"/>
</dbReference>
<accession>A0A1V5SG77</accession>
<feature type="domain" description="PEGA" evidence="1">
    <location>
        <begin position="40"/>
        <end position="97"/>
    </location>
</feature>
<dbReference type="AlphaFoldDB" id="A0A1V5SG77"/>
<name>A0A1V5SG77_9BACT</name>
<gene>
    <name evidence="2" type="ORF">BWY43_00118</name>
</gene>
<reference evidence="2" key="1">
    <citation type="submission" date="2017-02" db="EMBL/GenBank/DDBJ databases">
        <title>Delving into the versatile metabolic prowess of the omnipresent phylum Bacteroidetes.</title>
        <authorList>
            <person name="Nobu M.K."/>
            <person name="Mei R."/>
            <person name="Narihiro T."/>
            <person name="Kuroda K."/>
            <person name="Liu W.-T."/>
        </authorList>
    </citation>
    <scope>NUCLEOTIDE SEQUENCE</scope>
    <source>
        <strain evidence="2">ADurb.Bin280</strain>
    </source>
</reference>
<dbReference type="Proteomes" id="UP000485367">
    <property type="component" value="Unassembled WGS sequence"/>
</dbReference>
<evidence type="ECO:0000313" key="2">
    <source>
        <dbReference type="EMBL" id="OQA53191.1"/>
    </source>
</evidence>
<dbReference type="Pfam" id="PF08308">
    <property type="entry name" value="PEGA"/>
    <property type="match status" value="1"/>
</dbReference>
<organism evidence="2">
    <name type="scientific">candidate division WS2 bacterium ADurb.Bin280</name>
    <dbReference type="NCBI Taxonomy" id="1852829"/>
    <lineage>
        <taxon>Bacteria</taxon>
        <taxon>candidate division WS2</taxon>
    </lineage>
</organism>